<dbReference type="GeneID" id="28740666"/>
<evidence type="ECO:0000313" key="8">
    <source>
        <dbReference type="EMBL" id="KPI44538.1"/>
    </source>
</evidence>
<comment type="similarity">
    <text evidence="2">Belongs to the actin family. ARP6 subfamily.</text>
</comment>
<keyword evidence="4" id="KW-0963">Cytoplasm</keyword>
<comment type="subcellular location">
    <subcellularLocation>
        <location evidence="1">Cytoplasm</location>
    </subcellularLocation>
</comment>
<dbReference type="Proteomes" id="UP000038010">
    <property type="component" value="Unassembled WGS sequence"/>
</dbReference>
<dbReference type="InterPro" id="IPR004000">
    <property type="entry name" value="Actin"/>
</dbReference>
<dbReference type="InterPro" id="IPR043129">
    <property type="entry name" value="ATPase_NBD"/>
</dbReference>
<dbReference type="EMBL" id="LFJN01000003">
    <property type="protein sequence ID" value="KPI44538.1"/>
    <property type="molecule type" value="Genomic_DNA"/>
</dbReference>
<comment type="subunit">
    <text evidence="6">Component of the SWR1 chromatin remodeling complex.</text>
</comment>
<dbReference type="FunFam" id="3.90.640.10:FF:000014">
    <property type="entry name" value="Putative actin-related protein 6"/>
    <property type="match status" value="1"/>
</dbReference>
<evidence type="ECO:0000256" key="7">
    <source>
        <dbReference type="ARBA" id="ARBA00073820"/>
    </source>
</evidence>
<dbReference type="CDD" id="cd10210">
    <property type="entry name" value="ASKHA_NBD_Arp6"/>
    <property type="match status" value="1"/>
</dbReference>
<dbReference type="Gene3D" id="3.90.640.10">
    <property type="entry name" value="Actin, Chain A, domain 4"/>
    <property type="match status" value="1"/>
</dbReference>
<reference evidence="8 9" key="1">
    <citation type="submission" date="2015-06" db="EMBL/GenBank/DDBJ databases">
        <title>Draft genome of the ant-associated black yeast Phialophora attae CBS 131958.</title>
        <authorList>
            <person name="Moreno L.F."/>
            <person name="Stielow B.J."/>
            <person name="de Hoog S."/>
            <person name="Vicente V.A."/>
            <person name="Weiss V.A."/>
            <person name="de Vries M."/>
            <person name="Cruz L.M."/>
            <person name="Souza E.M."/>
        </authorList>
    </citation>
    <scope>NUCLEOTIDE SEQUENCE [LARGE SCALE GENOMIC DNA]</scope>
    <source>
        <strain evidence="8 9">CBS 131958</strain>
    </source>
</reference>
<dbReference type="RefSeq" id="XP_018004501.1">
    <property type="nucleotide sequence ID" value="XM_018148786.1"/>
</dbReference>
<dbReference type="Gene3D" id="3.30.420.40">
    <property type="match status" value="2"/>
</dbReference>
<comment type="function">
    <text evidence="5">Component of the SWR1 complex which mediates the ATP-dependent exchange of histone H2A for the H2A variant HZT1 leading to transcriptional regulation of selected genes by chromatin remodeling. Involved in chromosome stability.</text>
</comment>
<dbReference type="Gene3D" id="2.30.36.70">
    <property type="entry name" value="Actin, Chain A, domain 2"/>
    <property type="match status" value="1"/>
</dbReference>
<evidence type="ECO:0000256" key="6">
    <source>
        <dbReference type="ARBA" id="ARBA00063309"/>
    </source>
</evidence>
<evidence type="ECO:0000256" key="3">
    <source>
        <dbReference type="ARBA" id="ARBA00018633"/>
    </source>
</evidence>
<dbReference type="GO" id="GO:0005634">
    <property type="term" value="C:nucleus"/>
    <property type="evidence" value="ECO:0007669"/>
    <property type="project" value="UniProtKB-ARBA"/>
</dbReference>
<dbReference type="VEuPathDB" id="FungiDB:AB675_8348"/>
<dbReference type="OrthoDB" id="6220758at2759"/>
<organism evidence="8 9">
    <name type="scientific">Cyphellophora attinorum</name>
    <dbReference type="NCBI Taxonomy" id="1664694"/>
    <lineage>
        <taxon>Eukaryota</taxon>
        <taxon>Fungi</taxon>
        <taxon>Dikarya</taxon>
        <taxon>Ascomycota</taxon>
        <taxon>Pezizomycotina</taxon>
        <taxon>Eurotiomycetes</taxon>
        <taxon>Chaetothyriomycetidae</taxon>
        <taxon>Chaetothyriales</taxon>
        <taxon>Cyphellophoraceae</taxon>
        <taxon>Cyphellophora</taxon>
    </lineage>
</organism>
<dbReference type="Pfam" id="PF00022">
    <property type="entry name" value="Actin"/>
    <property type="match status" value="1"/>
</dbReference>
<accession>A0A0N0NR08</accession>
<evidence type="ECO:0000256" key="4">
    <source>
        <dbReference type="ARBA" id="ARBA00022490"/>
    </source>
</evidence>
<dbReference type="SMART" id="SM00268">
    <property type="entry name" value="ACTIN"/>
    <property type="match status" value="1"/>
</dbReference>
<gene>
    <name evidence="8" type="ORF">AB675_8348</name>
</gene>
<proteinExistence type="inferred from homology"/>
<dbReference type="PANTHER" id="PTHR11937">
    <property type="entry name" value="ACTIN"/>
    <property type="match status" value="1"/>
</dbReference>
<comment type="caution">
    <text evidence="8">The sequence shown here is derived from an EMBL/GenBank/DDBJ whole genome shotgun (WGS) entry which is preliminary data.</text>
</comment>
<keyword evidence="9" id="KW-1185">Reference proteome</keyword>
<dbReference type="SUPFAM" id="SSF53067">
    <property type="entry name" value="Actin-like ATPase domain"/>
    <property type="match status" value="2"/>
</dbReference>
<dbReference type="AlphaFoldDB" id="A0A0N0NR08"/>
<evidence type="ECO:0000256" key="1">
    <source>
        <dbReference type="ARBA" id="ARBA00004496"/>
    </source>
</evidence>
<evidence type="ECO:0000313" key="9">
    <source>
        <dbReference type="Proteomes" id="UP000038010"/>
    </source>
</evidence>
<evidence type="ECO:0000256" key="5">
    <source>
        <dbReference type="ARBA" id="ARBA00025222"/>
    </source>
</evidence>
<protein>
    <recommendedName>
        <fullName evidence="3">Actin-like protein ARP6</fullName>
    </recommendedName>
    <alternativeName>
        <fullName evidence="7">Actin-like protein arp6</fullName>
    </alternativeName>
</protein>
<dbReference type="STRING" id="1664694.A0A0N0NR08"/>
<dbReference type="GO" id="GO:0005737">
    <property type="term" value="C:cytoplasm"/>
    <property type="evidence" value="ECO:0007669"/>
    <property type="project" value="UniProtKB-SubCell"/>
</dbReference>
<evidence type="ECO:0000256" key="2">
    <source>
        <dbReference type="ARBA" id="ARBA00005665"/>
    </source>
</evidence>
<sequence>MSRKSRGSNAPARLPESTFIIDNGGYNIKAGFAPQSEENDEATIARCRLVPNAIVRSRDRKTYIAAQADENITQWSEAIFRRPVENGHIVSWEAEKAVWEQSFFSAKAPSEVQIKDVESTTLVLGECPNMLPALQKNTDEIVMEGFGFGGYTRVNSQSLNAFNDLHPLFEGTARTIPDSISELPMECLLVIDSGYSHTHVTPVLNGRPVQRAIRRLDFGGRHLTNLMKEIISTRQFDLSQDTKIVNDIKEDICFVSGDINGDLEKTWKGNKHRPTPGTDGSEDIRVDYVLPDGIRLLRGFHRPHDPSASAARKRKANSLAPDSEVAMTLGNERFTVPEIIFNPSDIGSGQPGLADVVMQSMATLPPLIQATMLSNILAVGGNANIPGFVERLQNDLRMRVTTEWEVRVRKMQNPILSSWLGGVRLAGQHREFLRNYAVTREEYLENGSGWTARRMLSGAT</sequence>
<name>A0A0N0NR08_9EURO</name>